<evidence type="ECO:0000313" key="1">
    <source>
        <dbReference type="EMBL" id="KAA9327588.1"/>
    </source>
</evidence>
<dbReference type="Gene3D" id="3.40.50.1820">
    <property type="entry name" value="alpha/beta hydrolase"/>
    <property type="match status" value="1"/>
</dbReference>
<sequence length="232" mass="24962">MKPNLLLLHGALGSAQQLQPLAQLLAAQFTVHTLDFAGHGGRALEPAAFTMPHFAQEISRFIAEKGLTAVHVFGYSMGGYAALVAATKQPQIFRSITTLGTKFDWSPEGAAAETQLLNPEKIEVKVPQFAEHLQRLHAPTPWAEVVTATAAMMRALGETPALHELNMSQLTVPVQVLVGELDKTAGVEDSRQFATYLTNGTLEVLPATPHPLDRADTAALAQRIEQFATAHA</sequence>
<dbReference type="AlphaFoldDB" id="A0A7L4ZT19"/>
<gene>
    <name evidence="1" type="ORF">F0P96_16545</name>
</gene>
<comment type="caution">
    <text evidence="1">The sequence shown here is derived from an EMBL/GenBank/DDBJ whole genome shotgun (WGS) entry which is preliminary data.</text>
</comment>
<dbReference type="RefSeq" id="WP_151080035.1">
    <property type="nucleotide sequence ID" value="NZ_CP047647.1"/>
</dbReference>
<name>A0A7L4ZT19_9BACT</name>
<keyword evidence="1" id="KW-0378">Hydrolase</keyword>
<accession>A0A7L4ZT19</accession>
<evidence type="ECO:0000313" key="2">
    <source>
        <dbReference type="Proteomes" id="UP000326380"/>
    </source>
</evidence>
<dbReference type="InterPro" id="IPR029058">
    <property type="entry name" value="AB_hydrolase_fold"/>
</dbReference>
<dbReference type="Pfam" id="PF00561">
    <property type="entry name" value="Abhydrolase_1"/>
    <property type="match status" value="1"/>
</dbReference>
<dbReference type="PANTHER" id="PTHR43798">
    <property type="entry name" value="MONOACYLGLYCEROL LIPASE"/>
    <property type="match status" value="1"/>
</dbReference>
<dbReference type="InterPro" id="IPR000073">
    <property type="entry name" value="AB_hydrolase_1"/>
</dbReference>
<dbReference type="Proteomes" id="UP000326380">
    <property type="component" value="Unassembled WGS sequence"/>
</dbReference>
<keyword evidence="2" id="KW-1185">Reference proteome</keyword>
<protein>
    <submittedName>
        <fullName evidence="1">Alpha/beta hydrolase</fullName>
    </submittedName>
</protein>
<dbReference type="SUPFAM" id="SSF53474">
    <property type="entry name" value="alpha/beta-Hydrolases"/>
    <property type="match status" value="1"/>
</dbReference>
<dbReference type="EMBL" id="VTWU01000006">
    <property type="protein sequence ID" value="KAA9327588.1"/>
    <property type="molecule type" value="Genomic_DNA"/>
</dbReference>
<dbReference type="GO" id="GO:0016020">
    <property type="term" value="C:membrane"/>
    <property type="evidence" value="ECO:0007669"/>
    <property type="project" value="TreeGrafter"/>
</dbReference>
<dbReference type="GO" id="GO:0016787">
    <property type="term" value="F:hydrolase activity"/>
    <property type="evidence" value="ECO:0007669"/>
    <property type="project" value="UniProtKB-KW"/>
</dbReference>
<dbReference type="InterPro" id="IPR050266">
    <property type="entry name" value="AB_hydrolase_sf"/>
</dbReference>
<proteinExistence type="predicted"/>
<dbReference type="PANTHER" id="PTHR43798:SF33">
    <property type="entry name" value="HYDROLASE, PUTATIVE (AFU_ORTHOLOGUE AFUA_2G14860)-RELATED"/>
    <property type="match status" value="1"/>
</dbReference>
<organism evidence="1 2">
    <name type="scientific">Hymenobacter busanensis</name>
    <dbReference type="NCBI Taxonomy" id="2607656"/>
    <lineage>
        <taxon>Bacteria</taxon>
        <taxon>Pseudomonadati</taxon>
        <taxon>Bacteroidota</taxon>
        <taxon>Cytophagia</taxon>
        <taxon>Cytophagales</taxon>
        <taxon>Hymenobacteraceae</taxon>
        <taxon>Hymenobacter</taxon>
    </lineage>
</organism>
<reference evidence="1 2" key="1">
    <citation type="submission" date="2019-09" db="EMBL/GenBank/DDBJ databases">
        <title>Genome sequence of Hymenobacter sp. M3.</title>
        <authorList>
            <person name="Srinivasan S."/>
        </authorList>
    </citation>
    <scope>NUCLEOTIDE SEQUENCE [LARGE SCALE GENOMIC DNA]</scope>
    <source>
        <strain evidence="1 2">M3</strain>
    </source>
</reference>